<feature type="chain" id="PRO_5035300467" description="Knottin scorpion toxin-like domain-containing protein" evidence="1">
    <location>
        <begin position="29"/>
        <end position="85"/>
    </location>
</feature>
<keyword evidence="3" id="KW-1185">Reference proteome</keyword>
<dbReference type="OrthoDB" id="639361at2759"/>
<proteinExistence type="predicted"/>
<evidence type="ECO:0000313" key="3">
    <source>
        <dbReference type="Proteomes" id="UP000729402"/>
    </source>
</evidence>
<dbReference type="AlphaFoldDB" id="A0A8J5SCL4"/>
<evidence type="ECO:0000256" key="1">
    <source>
        <dbReference type="SAM" id="SignalP"/>
    </source>
</evidence>
<feature type="signal peptide" evidence="1">
    <location>
        <begin position="1"/>
        <end position="28"/>
    </location>
</feature>
<reference evidence="2" key="2">
    <citation type="submission" date="2021-02" db="EMBL/GenBank/DDBJ databases">
        <authorList>
            <person name="Kimball J.A."/>
            <person name="Haas M.W."/>
            <person name="Macchietto M."/>
            <person name="Kono T."/>
            <person name="Duquette J."/>
            <person name="Shao M."/>
        </authorList>
    </citation>
    <scope>NUCLEOTIDE SEQUENCE</scope>
    <source>
        <tissue evidence="2">Fresh leaf tissue</tissue>
    </source>
</reference>
<dbReference type="Proteomes" id="UP000729402">
    <property type="component" value="Unassembled WGS sequence"/>
</dbReference>
<name>A0A8J5SCL4_ZIZPA</name>
<protein>
    <recommendedName>
        <fullName evidence="4">Knottin scorpion toxin-like domain-containing protein</fullName>
    </recommendedName>
</protein>
<reference evidence="2" key="1">
    <citation type="journal article" date="2021" name="bioRxiv">
        <title>Whole Genome Assembly and Annotation of Northern Wild Rice, Zizania palustris L., Supports a Whole Genome Duplication in the Zizania Genus.</title>
        <authorList>
            <person name="Haas M."/>
            <person name="Kono T."/>
            <person name="Macchietto M."/>
            <person name="Millas R."/>
            <person name="McGilp L."/>
            <person name="Shao M."/>
            <person name="Duquette J."/>
            <person name="Hirsch C.N."/>
            <person name="Kimball J."/>
        </authorList>
    </citation>
    <scope>NUCLEOTIDE SEQUENCE</scope>
    <source>
        <tissue evidence="2">Fresh leaf tissue</tissue>
    </source>
</reference>
<gene>
    <name evidence="2" type="ORF">GUJ93_ZPchr0001g32608</name>
</gene>
<evidence type="ECO:0008006" key="4">
    <source>
        <dbReference type="Google" id="ProtNLM"/>
    </source>
</evidence>
<evidence type="ECO:0000313" key="2">
    <source>
        <dbReference type="EMBL" id="KAG8054891.1"/>
    </source>
</evidence>
<keyword evidence="1" id="KW-0732">Signal</keyword>
<sequence length="85" mass="9628">MEAWRKTALCFALALLIVASSEVPSAQGQSEDCWIPDEIHYIFCIHTRKCRCRETCQHHGYVDGRCNGAFPYLGPLCECLLPNCH</sequence>
<comment type="caution">
    <text evidence="2">The sequence shown here is derived from an EMBL/GenBank/DDBJ whole genome shotgun (WGS) entry which is preliminary data.</text>
</comment>
<organism evidence="2 3">
    <name type="scientific">Zizania palustris</name>
    <name type="common">Northern wild rice</name>
    <dbReference type="NCBI Taxonomy" id="103762"/>
    <lineage>
        <taxon>Eukaryota</taxon>
        <taxon>Viridiplantae</taxon>
        <taxon>Streptophyta</taxon>
        <taxon>Embryophyta</taxon>
        <taxon>Tracheophyta</taxon>
        <taxon>Spermatophyta</taxon>
        <taxon>Magnoliopsida</taxon>
        <taxon>Liliopsida</taxon>
        <taxon>Poales</taxon>
        <taxon>Poaceae</taxon>
        <taxon>BOP clade</taxon>
        <taxon>Oryzoideae</taxon>
        <taxon>Oryzeae</taxon>
        <taxon>Zizaniinae</taxon>
        <taxon>Zizania</taxon>
    </lineage>
</organism>
<accession>A0A8J5SCL4</accession>
<dbReference type="EMBL" id="JAAALK010000288">
    <property type="protein sequence ID" value="KAG8054891.1"/>
    <property type="molecule type" value="Genomic_DNA"/>
</dbReference>